<keyword evidence="1" id="KW-0472">Membrane</keyword>
<feature type="transmembrane region" description="Helical" evidence="1">
    <location>
        <begin position="37"/>
        <end position="57"/>
    </location>
</feature>
<keyword evidence="1" id="KW-0812">Transmembrane</keyword>
<evidence type="ECO:0000313" key="3">
    <source>
        <dbReference type="Proteomes" id="UP000078263"/>
    </source>
</evidence>
<protein>
    <submittedName>
        <fullName evidence="2">Uncharacterized protein</fullName>
    </submittedName>
</protein>
<name>A0A192D2V8_9SPHN</name>
<accession>A0A192D2V8</accession>
<proteinExistence type="predicted"/>
<reference evidence="2 3" key="1">
    <citation type="submission" date="2016-05" db="EMBL/GenBank/DDBJ databases">
        <title>Compelete Genome Sequence of Bacteriochlorophyll-Synthesizing Bacterium Porphyrobacter neustonensis DSM 9434.</title>
        <authorList>
            <person name="Shi X.-L."/>
            <person name="Wu Y.-H."/>
            <person name="Cheng H."/>
            <person name="Xu L."/>
            <person name="Zhang X.-Q."/>
            <person name="Wang C.-S."/>
            <person name="Xu X.-W."/>
        </authorList>
    </citation>
    <scope>NUCLEOTIDE SEQUENCE [LARGE SCALE GENOMIC DNA]</scope>
    <source>
        <strain evidence="2 3">DSM 9434</strain>
    </source>
</reference>
<gene>
    <name evidence="2" type="ORF">A9D12_07515</name>
</gene>
<organism evidence="2 3">
    <name type="scientific">Erythrobacter neustonensis</name>
    <dbReference type="NCBI Taxonomy" id="1112"/>
    <lineage>
        <taxon>Bacteria</taxon>
        <taxon>Pseudomonadati</taxon>
        <taxon>Pseudomonadota</taxon>
        <taxon>Alphaproteobacteria</taxon>
        <taxon>Sphingomonadales</taxon>
        <taxon>Erythrobacteraceae</taxon>
        <taxon>Erythrobacter/Porphyrobacter group</taxon>
        <taxon>Erythrobacter</taxon>
    </lineage>
</organism>
<dbReference type="EMBL" id="CP016033">
    <property type="protein sequence ID" value="ANK12818.1"/>
    <property type="molecule type" value="Genomic_DNA"/>
</dbReference>
<dbReference type="Proteomes" id="UP000078263">
    <property type="component" value="Chromosome"/>
</dbReference>
<keyword evidence="1" id="KW-1133">Transmembrane helix</keyword>
<dbReference type="AlphaFoldDB" id="A0A192D2V8"/>
<dbReference type="KEGG" id="pns:A9D12_07515"/>
<evidence type="ECO:0000256" key="1">
    <source>
        <dbReference type="SAM" id="Phobius"/>
    </source>
</evidence>
<evidence type="ECO:0000313" key="2">
    <source>
        <dbReference type="EMBL" id="ANK12818.1"/>
    </source>
</evidence>
<keyword evidence="3" id="KW-1185">Reference proteome</keyword>
<sequence length="86" mass="9205">MHRESASADDLQDEELVAFSSVQHPHEEYRFAANSQISVIAMGVLSALSAVLLLAGIEAALTYSIASGWIDAPPGPEFYASLVKRS</sequence>